<feature type="coiled-coil region" evidence="1">
    <location>
        <begin position="783"/>
        <end position="810"/>
    </location>
</feature>
<keyword evidence="3" id="KW-0732">Signal</keyword>
<feature type="region of interest" description="Disordered" evidence="2">
    <location>
        <begin position="25"/>
        <end position="55"/>
    </location>
</feature>
<keyword evidence="1" id="KW-0175">Coiled coil</keyword>
<proteinExistence type="predicted"/>
<gene>
    <name evidence="4" type="ORF">SPIROBIBN47_380039</name>
</gene>
<feature type="signal peptide" evidence="3">
    <location>
        <begin position="1"/>
        <end position="25"/>
    </location>
</feature>
<evidence type="ECO:0000256" key="2">
    <source>
        <dbReference type="SAM" id="MobiDB-lite"/>
    </source>
</evidence>
<dbReference type="Gene3D" id="3.10.350.10">
    <property type="entry name" value="LysM domain"/>
    <property type="match status" value="1"/>
</dbReference>
<evidence type="ECO:0000256" key="1">
    <source>
        <dbReference type="SAM" id="Coils"/>
    </source>
</evidence>
<name>A0A3P3XKV0_9SPIR</name>
<organism evidence="4">
    <name type="scientific">uncultured spirochete</name>
    <dbReference type="NCBI Taxonomy" id="156406"/>
    <lineage>
        <taxon>Bacteria</taxon>
        <taxon>Pseudomonadati</taxon>
        <taxon>Spirochaetota</taxon>
        <taxon>Spirochaetia</taxon>
        <taxon>Spirochaetales</taxon>
        <taxon>environmental samples</taxon>
    </lineage>
</organism>
<evidence type="ECO:0000313" key="4">
    <source>
        <dbReference type="EMBL" id="SLM15033.1"/>
    </source>
</evidence>
<dbReference type="AlphaFoldDB" id="A0A3P3XKV0"/>
<feature type="compositionally biased region" description="Low complexity" evidence="2">
    <location>
        <begin position="25"/>
        <end position="45"/>
    </location>
</feature>
<sequence>MKFLRRFLPLLVVVALIFASCATNTGQVPTGTETPPTVTQGGQPQPQTPVPQEPSAEKYELQNLFAQANTLKTEATDFALGSVLPDKFLEANREHDAVSAEYKDLVETPATYDGVKAYPLKEKLEHLVSTWDSLIQEGMPLRAGVEKDSADEMRFAAMNVDAPIQAPTQYDAGLQYYSQAAMFADASNYAQAISTYQFAAAAFGNSAAAAQVNSLRSDIEKNDYGKYESIQMYFTMGEEKYKEAQDLWAKGTLDDIAASTAALKEAQTYYSFVDTKGAELRAFEGKDKAASAQQEALSVKADINAPDEYQQALDILAEAEKNMADSSYVSAYSWYLDAASAFGTAHDAATARGPEVAEAIAKAESNLADAKDRASELGLEENIYLTAAAEHLGKAKALKEELQYPDAIFETNEVANYIGLSDNLVQQEAQIREKARIEQLKKDKAAADQAIADAKTRIAWADQVKLKDDYPKEYASASSSMAAAEKAYEIEKYVPAKTLAEQVSSTLSDEFQQQVLASREAAKAKAAQAEEEARLKAANKQAADVAISDAEARMAWANENSVRTDYPDEYKSASVAMVGAYVAYGNEDYVVSKQKAEEVSSILSNDFQAQVAADRAAKAQLARDKAEADQVLPQARARMAWANQANIKADYPTEYNSASAAMTAAEKAYQAEKYAPATTLAKEVLSTLSPDFEAKVTSERAAKQMQDEIAKAGKAADALGKAHSRMAWANQVNLVADYPDEYRDASTSMQAADTAYSENKYDATTSLANDVIRILSDDFIAQVNAEQAAKAQLARDKAEAEAVMAQAQARMAWADQANIKTDYPTEYNSASAAMTASEKAYEVERYAPATTLAKEVLSTLSADFEARVAVERAAKENQAKIAQNQKDAEAALGQAKDRYDWATSKNAKNNYPDLYKQGGEALADANTAYNAADYVRAKNLANQAYWTLMQIDEFAPLPATYKVRLIPERRDCLWRIAEYPFVYNNPYKWPVLYEANKKTFKDPSNPNLIFPGQILKIPSIKGEVRQGEWDAKKTYQPLAK</sequence>
<dbReference type="EMBL" id="FWDM01000032">
    <property type="protein sequence ID" value="SLM15033.1"/>
    <property type="molecule type" value="Genomic_DNA"/>
</dbReference>
<dbReference type="PROSITE" id="PS51257">
    <property type="entry name" value="PROKAR_LIPOPROTEIN"/>
    <property type="match status" value="1"/>
</dbReference>
<feature type="coiled-coil region" evidence="1">
    <location>
        <begin position="512"/>
        <end position="541"/>
    </location>
</feature>
<feature type="chain" id="PRO_5018093807" description="LysM domain-containing protein" evidence="3">
    <location>
        <begin position="26"/>
        <end position="1040"/>
    </location>
</feature>
<dbReference type="InterPro" id="IPR036779">
    <property type="entry name" value="LysM_dom_sf"/>
</dbReference>
<evidence type="ECO:0008006" key="5">
    <source>
        <dbReference type="Google" id="ProtNLM"/>
    </source>
</evidence>
<evidence type="ECO:0000256" key="3">
    <source>
        <dbReference type="SAM" id="SignalP"/>
    </source>
</evidence>
<protein>
    <recommendedName>
        <fullName evidence="5">LysM domain-containing protein</fullName>
    </recommendedName>
</protein>
<reference evidence="4" key="1">
    <citation type="submission" date="2017-02" db="EMBL/GenBank/DDBJ databases">
        <authorList>
            <person name="Regsiter A."/>
            <person name="William W."/>
        </authorList>
    </citation>
    <scope>NUCLEOTIDE SEQUENCE</scope>
    <source>
        <strain evidence="4">Bib</strain>
    </source>
</reference>
<accession>A0A3P3XKV0</accession>